<dbReference type="Proteomes" id="UP000241074">
    <property type="component" value="Chromosome"/>
</dbReference>
<keyword evidence="2" id="KW-1185">Reference proteome</keyword>
<gene>
    <name evidence="1" type="ORF">C7S18_15630</name>
</gene>
<reference evidence="1 2" key="1">
    <citation type="submission" date="2018-03" db="EMBL/GenBank/DDBJ databases">
        <title>Ahniella affigens gen. nov., sp. nov., a gammaproteobacterium isolated from sandy soil near a stream.</title>
        <authorList>
            <person name="Ko Y."/>
            <person name="Kim J.-H."/>
        </authorList>
    </citation>
    <scope>NUCLEOTIDE SEQUENCE [LARGE SCALE GENOMIC DNA]</scope>
    <source>
        <strain evidence="1 2">D13</strain>
    </source>
</reference>
<proteinExistence type="predicted"/>
<dbReference type="OrthoDB" id="9780503at2"/>
<organism evidence="1 2">
    <name type="scientific">Ahniella affigens</name>
    <dbReference type="NCBI Taxonomy" id="2021234"/>
    <lineage>
        <taxon>Bacteria</taxon>
        <taxon>Pseudomonadati</taxon>
        <taxon>Pseudomonadota</taxon>
        <taxon>Gammaproteobacteria</taxon>
        <taxon>Lysobacterales</taxon>
        <taxon>Rhodanobacteraceae</taxon>
        <taxon>Ahniella</taxon>
    </lineage>
</organism>
<sequence length="71" mass="7752">MSILDFQARAKSGTLQMGNLYDQCFELHLGPKPCPNTACDCFIGYVHREDLPVGAGYAGGELERVPHGARQ</sequence>
<evidence type="ECO:0000313" key="1">
    <source>
        <dbReference type="EMBL" id="AVP98528.1"/>
    </source>
</evidence>
<name>A0A2P1PUL2_9GAMM</name>
<accession>A0A2P1PUL2</accession>
<protein>
    <submittedName>
        <fullName evidence="1">Uncharacterized protein</fullName>
    </submittedName>
</protein>
<dbReference type="KEGG" id="xba:C7S18_15630"/>
<reference evidence="1 2" key="2">
    <citation type="submission" date="2018-03" db="EMBL/GenBank/DDBJ databases">
        <authorList>
            <person name="Keele B.F."/>
        </authorList>
    </citation>
    <scope>NUCLEOTIDE SEQUENCE [LARGE SCALE GENOMIC DNA]</scope>
    <source>
        <strain evidence="1 2">D13</strain>
    </source>
</reference>
<dbReference type="AlphaFoldDB" id="A0A2P1PUL2"/>
<evidence type="ECO:0000313" key="2">
    <source>
        <dbReference type="Proteomes" id="UP000241074"/>
    </source>
</evidence>
<dbReference type="EMBL" id="CP027860">
    <property type="protein sequence ID" value="AVP98528.1"/>
    <property type="molecule type" value="Genomic_DNA"/>
</dbReference>